<dbReference type="PANTHER" id="PTHR30383:SF24">
    <property type="entry name" value="THIOESTERASE 1_PROTEASE 1_LYSOPHOSPHOLIPASE L1"/>
    <property type="match status" value="1"/>
</dbReference>
<organism evidence="2 3">
    <name type="scientific">Shimia isoporae</name>
    <dbReference type="NCBI Taxonomy" id="647720"/>
    <lineage>
        <taxon>Bacteria</taxon>
        <taxon>Pseudomonadati</taxon>
        <taxon>Pseudomonadota</taxon>
        <taxon>Alphaproteobacteria</taxon>
        <taxon>Rhodobacterales</taxon>
        <taxon>Roseobacteraceae</taxon>
    </lineage>
</organism>
<evidence type="ECO:0000313" key="2">
    <source>
        <dbReference type="EMBL" id="TCL08429.1"/>
    </source>
</evidence>
<proteinExistence type="predicted"/>
<dbReference type="InterPro" id="IPR051532">
    <property type="entry name" value="Ester_Hydrolysis_Enzymes"/>
</dbReference>
<evidence type="ECO:0000313" key="3">
    <source>
        <dbReference type="Proteomes" id="UP000295673"/>
    </source>
</evidence>
<dbReference type="PANTHER" id="PTHR30383">
    <property type="entry name" value="THIOESTERASE 1/PROTEASE 1/LYSOPHOSPHOLIPASE L1"/>
    <property type="match status" value="1"/>
</dbReference>
<dbReference type="InterPro" id="IPR013830">
    <property type="entry name" value="SGNH_hydro"/>
</dbReference>
<evidence type="ECO:0000259" key="1">
    <source>
        <dbReference type="Pfam" id="PF13472"/>
    </source>
</evidence>
<gene>
    <name evidence="2" type="ORF">BXY66_0466</name>
</gene>
<dbReference type="Pfam" id="PF13472">
    <property type="entry name" value="Lipase_GDSL_2"/>
    <property type="match status" value="1"/>
</dbReference>
<dbReference type="SUPFAM" id="SSF52266">
    <property type="entry name" value="SGNH hydrolase"/>
    <property type="match status" value="1"/>
</dbReference>
<dbReference type="Gene3D" id="3.40.50.1110">
    <property type="entry name" value="SGNH hydrolase"/>
    <property type="match status" value="1"/>
</dbReference>
<name>A0A4R1NL67_9RHOB</name>
<keyword evidence="3" id="KW-1185">Reference proteome</keyword>
<protein>
    <submittedName>
        <fullName evidence="2">Acyl-CoA thioesterase-1</fullName>
    </submittedName>
</protein>
<dbReference type="CDD" id="cd01822">
    <property type="entry name" value="Lysophospholipase_L1_like"/>
    <property type="match status" value="1"/>
</dbReference>
<reference evidence="2 3" key="1">
    <citation type="submission" date="2019-03" db="EMBL/GenBank/DDBJ databases">
        <title>Genomic Encyclopedia of Archaeal and Bacterial Type Strains, Phase II (KMG-II): from individual species to whole genera.</title>
        <authorList>
            <person name="Goeker M."/>
        </authorList>
    </citation>
    <scope>NUCLEOTIDE SEQUENCE [LARGE SCALE GENOMIC DNA]</scope>
    <source>
        <strain evidence="2 3">DSM 26433</strain>
    </source>
</reference>
<sequence length="223" mass="22677">MENRSSLYGLATGWGKALAFSVFAGFGAGSVVAEPVVVAALGDSLTHGYGLPQGDGFVPQLSAWLSGEGVDVVVQNAGVSGDTTQGGLARVGWTLGPDVDAMIVALGGNDVLRGIDPGVSMDNLAGILDAAQAADVAVLLVGMTAPMNYGAEYKAAFDSMYGTLSEEYGVMLAPDFFEGLRDVAPEDLGTVMQPDGIHPNKEGVARIVALLGPYVAALVASAQ</sequence>
<dbReference type="Proteomes" id="UP000295673">
    <property type="component" value="Unassembled WGS sequence"/>
</dbReference>
<comment type="caution">
    <text evidence="2">The sequence shown here is derived from an EMBL/GenBank/DDBJ whole genome shotgun (WGS) entry which is preliminary data.</text>
</comment>
<dbReference type="AlphaFoldDB" id="A0A4R1NL67"/>
<dbReference type="InterPro" id="IPR036514">
    <property type="entry name" value="SGNH_hydro_sf"/>
</dbReference>
<feature type="domain" description="SGNH hydrolase-type esterase" evidence="1">
    <location>
        <begin position="40"/>
        <end position="205"/>
    </location>
</feature>
<accession>A0A4R1NL67</accession>
<dbReference type="GO" id="GO:0004622">
    <property type="term" value="F:phosphatidylcholine lysophospholipase activity"/>
    <property type="evidence" value="ECO:0007669"/>
    <property type="project" value="TreeGrafter"/>
</dbReference>
<dbReference type="EMBL" id="SMGR01000001">
    <property type="protein sequence ID" value="TCL08429.1"/>
    <property type="molecule type" value="Genomic_DNA"/>
</dbReference>
<dbReference type="RefSeq" id="WP_425057052.1">
    <property type="nucleotide sequence ID" value="NZ_SMGR01000001.1"/>
</dbReference>